<keyword evidence="10" id="KW-1185">Reference proteome</keyword>
<dbReference type="PROSITE" id="PS50850">
    <property type="entry name" value="MFS"/>
    <property type="match status" value="1"/>
</dbReference>
<evidence type="ECO:0000313" key="9">
    <source>
        <dbReference type="EMBL" id="RVT95725.1"/>
    </source>
</evidence>
<feature type="transmembrane region" description="Helical" evidence="7">
    <location>
        <begin position="191"/>
        <end position="211"/>
    </location>
</feature>
<comment type="subcellular location">
    <subcellularLocation>
        <location evidence="1">Membrane</location>
        <topology evidence="1">Multi-pass membrane protein</topology>
    </subcellularLocation>
</comment>
<evidence type="ECO:0000259" key="8">
    <source>
        <dbReference type="PROSITE" id="PS50850"/>
    </source>
</evidence>
<evidence type="ECO:0000256" key="7">
    <source>
        <dbReference type="SAM" id="Phobius"/>
    </source>
</evidence>
<evidence type="ECO:0000313" key="10">
    <source>
        <dbReference type="Proteomes" id="UP000282957"/>
    </source>
</evidence>
<comment type="caution">
    <text evidence="9">The sequence shown here is derived from an EMBL/GenBank/DDBJ whole genome shotgun (WGS) entry which is preliminary data.</text>
</comment>
<name>A0A437MDK5_9PROT</name>
<evidence type="ECO:0000256" key="5">
    <source>
        <dbReference type="ARBA" id="ARBA00022989"/>
    </source>
</evidence>
<keyword evidence="6 7" id="KW-0472">Membrane</keyword>
<feature type="transmembrane region" description="Helical" evidence="7">
    <location>
        <begin position="349"/>
        <end position="371"/>
    </location>
</feature>
<evidence type="ECO:0000256" key="4">
    <source>
        <dbReference type="ARBA" id="ARBA00022692"/>
    </source>
</evidence>
<feature type="transmembrane region" description="Helical" evidence="7">
    <location>
        <begin position="314"/>
        <end position="337"/>
    </location>
</feature>
<dbReference type="GO" id="GO:0022857">
    <property type="term" value="F:transmembrane transporter activity"/>
    <property type="evidence" value="ECO:0007669"/>
    <property type="project" value="InterPro"/>
</dbReference>
<organism evidence="9 10">
    <name type="scientific">Rhodovarius crocodyli</name>
    <dbReference type="NCBI Taxonomy" id="1979269"/>
    <lineage>
        <taxon>Bacteria</taxon>
        <taxon>Pseudomonadati</taxon>
        <taxon>Pseudomonadota</taxon>
        <taxon>Alphaproteobacteria</taxon>
        <taxon>Acetobacterales</taxon>
        <taxon>Roseomonadaceae</taxon>
        <taxon>Rhodovarius</taxon>
    </lineage>
</organism>
<dbReference type="EMBL" id="SACL01000005">
    <property type="protein sequence ID" value="RVT95725.1"/>
    <property type="molecule type" value="Genomic_DNA"/>
</dbReference>
<dbReference type="InterPro" id="IPR005828">
    <property type="entry name" value="MFS_sugar_transport-like"/>
</dbReference>
<sequence>MPRPRRAIRRRDISDRGWNLPVPHPFAFRDIGGQRVPQSVSPHSFSTDVPNRLDRLPWSRFHWLVVIALGITWVLDGLEVTLVGSLAGAIRESPHLRLTETQVGLTASAYLLGAVGGALLFGWLADRLGRKRLFTLTVLVYLLATIATAFSWDFWSFALFRFLTGAGIGGEYSAVNSAIQELIPARKRGTVDLAVNGTFWGGAAIGAASSLVLLDPAIIDPELGWRLAFGVGGALSISVLFLRRWIPESPRWLMTHGRRAEAEESVRGIEAWVAAEKGPLPTSQGSPITIDPRTHTTLGEVAATMIRQYPRRTVLGLVLMACQAFCYNAVFFTYALVLTRFYGIEAAHIGWYMLPFALGNLMGPLMLGHFFDSIGRRVMITGTYAIAGLLMACTGFAFAQGWLSAWEQTLAWTVIFFFASSAASAAYLTVGESFPLEMRAMGIALFYAFGTLAGGVAGPALFGWLIEGGQRTDIMWGYLLGAALMLIAAGTEWKLGFAAERRPLEEVARPLSQSGG</sequence>
<dbReference type="AlphaFoldDB" id="A0A437MDK5"/>
<reference evidence="9 10" key="1">
    <citation type="submission" date="2019-01" db="EMBL/GenBank/DDBJ databases">
        <authorList>
            <person name="Chen W.-M."/>
        </authorList>
    </citation>
    <scope>NUCLEOTIDE SEQUENCE [LARGE SCALE GENOMIC DNA]</scope>
    <source>
        <strain evidence="9 10">CCP-6</strain>
    </source>
</reference>
<dbReference type="Pfam" id="PF00083">
    <property type="entry name" value="Sugar_tr"/>
    <property type="match status" value="1"/>
</dbReference>
<evidence type="ECO:0000256" key="1">
    <source>
        <dbReference type="ARBA" id="ARBA00004141"/>
    </source>
</evidence>
<feature type="transmembrane region" description="Helical" evidence="7">
    <location>
        <begin position="158"/>
        <end position="179"/>
    </location>
</feature>
<comment type="similarity">
    <text evidence="2">Belongs to the major facilitator superfamily. Sugar transporter (TC 2.A.1.1) family.</text>
</comment>
<feature type="transmembrane region" description="Helical" evidence="7">
    <location>
        <begin position="223"/>
        <end position="242"/>
    </location>
</feature>
<dbReference type="OrthoDB" id="5368493at2"/>
<dbReference type="Gene3D" id="1.20.1250.20">
    <property type="entry name" value="MFS general substrate transporter like domains"/>
    <property type="match status" value="1"/>
</dbReference>
<dbReference type="InterPro" id="IPR020846">
    <property type="entry name" value="MFS_dom"/>
</dbReference>
<dbReference type="InterPro" id="IPR036259">
    <property type="entry name" value="MFS_trans_sf"/>
</dbReference>
<feature type="transmembrane region" description="Helical" evidence="7">
    <location>
        <begin position="409"/>
        <end position="430"/>
    </location>
</feature>
<evidence type="ECO:0000256" key="3">
    <source>
        <dbReference type="ARBA" id="ARBA00022448"/>
    </source>
</evidence>
<dbReference type="PANTHER" id="PTHR23511:SF34">
    <property type="entry name" value="SYNAPTIC VESICLE GLYCOPROTEIN 2"/>
    <property type="match status" value="1"/>
</dbReference>
<feature type="transmembrane region" description="Helical" evidence="7">
    <location>
        <begin position="107"/>
        <end position="126"/>
    </location>
</feature>
<feature type="transmembrane region" description="Helical" evidence="7">
    <location>
        <begin position="133"/>
        <end position="152"/>
    </location>
</feature>
<feature type="domain" description="Major facilitator superfamily (MFS) profile" evidence="8">
    <location>
        <begin position="65"/>
        <end position="500"/>
    </location>
</feature>
<keyword evidence="4 7" id="KW-0812">Transmembrane</keyword>
<proteinExistence type="inferred from homology"/>
<evidence type="ECO:0000256" key="6">
    <source>
        <dbReference type="ARBA" id="ARBA00023136"/>
    </source>
</evidence>
<feature type="transmembrane region" description="Helical" evidence="7">
    <location>
        <begin position="442"/>
        <end position="462"/>
    </location>
</feature>
<protein>
    <submittedName>
        <fullName evidence="9">MFS transporter</fullName>
    </submittedName>
</protein>
<feature type="transmembrane region" description="Helical" evidence="7">
    <location>
        <begin position="474"/>
        <end position="493"/>
    </location>
</feature>
<dbReference type="CDD" id="cd17316">
    <property type="entry name" value="MFS_SV2_like"/>
    <property type="match status" value="1"/>
</dbReference>
<dbReference type="SUPFAM" id="SSF103473">
    <property type="entry name" value="MFS general substrate transporter"/>
    <property type="match status" value="1"/>
</dbReference>
<dbReference type="GO" id="GO:0016020">
    <property type="term" value="C:membrane"/>
    <property type="evidence" value="ECO:0007669"/>
    <property type="project" value="UniProtKB-SubCell"/>
</dbReference>
<keyword evidence="3" id="KW-0813">Transport</keyword>
<feature type="transmembrane region" description="Helical" evidence="7">
    <location>
        <begin position="61"/>
        <end position="87"/>
    </location>
</feature>
<feature type="transmembrane region" description="Helical" evidence="7">
    <location>
        <begin position="383"/>
        <end position="403"/>
    </location>
</feature>
<accession>A0A437MDK5</accession>
<gene>
    <name evidence="9" type="ORF">EOD42_16160</name>
</gene>
<dbReference type="PANTHER" id="PTHR23511">
    <property type="entry name" value="SYNAPTIC VESICLE GLYCOPROTEIN 2"/>
    <property type="match status" value="1"/>
</dbReference>
<keyword evidence="5 7" id="KW-1133">Transmembrane helix</keyword>
<evidence type="ECO:0000256" key="2">
    <source>
        <dbReference type="ARBA" id="ARBA00010992"/>
    </source>
</evidence>
<dbReference type="Proteomes" id="UP000282957">
    <property type="component" value="Unassembled WGS sequence"/>
</dbReference>